<reference evidence="3" key="1">
    <citation type="submission" date="2003-08" db="EMBL/GenBank/DDBJ databases">
        <authorList>
            <person name="Birren B."/>
            <person name="Nusbaum C."/>
            <person name="Abebe A."/>
            <person name="Abouelleil A."/>
            <person name="Adekoya E."/>
            <person name="Ait-zahra M."/>
            <person name="Allen N."/>
            <person name="Allen T."/>
            <person name="An P."/>
            <person name="Anderson M."/>
            <person name="Anderson S."/>
            <person name="Arachchi H."/>
            <person name="Armbruster J."/>
            <person name="Bachantsang P."/>
            <person name="Baldwin J."/>
            <person name="Barry A."/>
            <person name="Bayul T."/>
            <person name="Blitshsteyn B."/>
            <person name="Bloom T."/>
            <person name="Blye J."/>
            <person name="Boguslavskiy L."/>
            <person name="Borowsky M."/>
            <person name="Boukhgalter B."/>
            <person name="Brunache A."/>
            <person name="Butler J."/>
            <person name="Calixte N."/>
            <person name="Calvo S."/>
            <person name="Camarata J."/>
            <person name="Campo K."/>
            <person name="Chang J."/>
            <person name="Cheshatsang Y."/>
            <person name="Citroen M."/>
            <person name="Collymore A."/>
            <person name="Considine T."/>
            <person name="Cook A."/>
            <person name="Cooke P."/>
            <person name="Corum B."/>
            <person name="Cuomo C."/>
            <person name="David R."/>
            <person name="Dawoe T."/>
            <person name="Degray S."/>
            <person name="Dodge S."/>
            <person name="Dooley K."/>
            <person name="Dorje P."/>
            <person name="Dorjee K."/>
            <person name="Dorris L."/>
            <person name="Duffey N."/>
            <person name="Dupes A."/>
            <person name="Elkins T."/>
            <person name="Engels R."/>
            <person name="Erickson J."/>
            <person name="Farina A."/>
            <person name="Faro S."/>
            <person name="Ferreira P."/>
            <person name="Fischer H."/>
            <person name="Fitzgerald M."/>
            <person name="Foley K."/>
            <person name="Gage D."/>
            <person name="Galagan J."/>
            <person name="Gearin G."/>
            <person name="Gnerre S."/>
            <person name="Gnirke A."/>
            <person name="Goyette A."/>
            <person name="Graham J."/>
            <person name="Grandbois E."/>
            <person name="Gyaltsen K."/>
            <person name="Hafez N."/>
            <person name="Hagopian D."/>
            <person name="Hagos B."/>
            <person name="Hall J."/>
            <person name="Hatcher B."/>
            <person name="Heller A."/>
            <person name="Higgins H."/>
            <person name="Honan T."/>
            <person name="Horn A."/>
            <person name="Houde N."/>
            <person name="Hughes L."/>
            <person name="Hulme W."/>
            <person name="Husby E."/>
            <person name="Iliev I."/>
            <person name="Jaffe D."/>
            <person name="Jones C."/>
            <person name="Kamal M."/>
            <person name="Kamat A."/>
            <person name="Kamvysselis M."/>
            <person name="Karlsson E."/>
            <person name="Kells C."/>
            <person name="Kieu A."/>
            <person name="Kisner P."/>
            <person name="Kodira C."/>
            <person name="Kulbokas E."/>
            <person name="Labutti K."/>
            <person name="Lama D."/>
            <person name="Landers T."/>
            <person name="Leger J."/>
            <person name="Levine S."/>
            <person name="Lewis D."/>
            <person name="Lewis T."/>
            <person name="Lindblad-toh K."/>
            <person name="Liu X."/>
            <person name="Lokyitsang T."/>
            <person name="Lokyitsang Y."/>
            <person name="Lucien O."/>
            <person name="Lui A."/>
            <person name="Ma L.J."/>
            <person name="Mabbitt R."/>
            <person name="Macdonald J."/>
            <person name="Maclean C."/>
            <person name="Major J."/>
            <person name="Manning J."/>
            <person name="Marabella R."/>
            <person name="Maru K."/>
            <person name="Matthews C."/>
            <person name="Mauceli E."/>
            <person name="Mccarthy M."/>
            <person name="Mcdonough S."/>
            <person name="Mcghee T."/>
            <person name="Meldrim J."/>
            <person name="Meneus L."/>
            <person name="Mesirov J."/>
            <person name="Mihalev A."/>
            <person name="Mihova T."/>
            <person name="Mikkelsen T."/>
            <person name="Mlenga V."/>
            <person name="Moru K."/>
            <person name="Mozes J."/>
            <person name="Mulrain L."/>
            <person name="Munson G."/>
            <person name="Naylor J."/>
            <person name="Newes C."/>
            <person name="Nguyen C."/>
            <person name="Nguyen N."/>
            <person name="Nguyen T."/>
            <person name="Nicol R."/>
            <person name="Nielsen C."/>
            <person name="Nizzari M."/>
            <person name="Norbu C."/>
            <person name="Norbu N."/>
            <person name="O'donnell P."/>
            <person name="Okoawo O."/>
            <person name="O'leary S."/>
            <person name="Omotosho B."/>
            <person name="O'neill K."/>
            <person name="Osman S."/>
            <person name="Parker S."/>
            <person name="Perrin D."/>
            <person name="Phunkhang P."/>
            <person name="Piqani B."/>
            <person name="Purcell S."/>
            <person name="Rachupka T."/>
            <person name="Ramasamy U."/>
            <person name="Rameau R."/>
            <person name="Ray V."/>
            <person name="Raymond C."/>
            <person name="Retta R."/>
            <person name="Richardson S."/>
            <person name="Rise C."/>
            <person name="Rodriguez J."/>
            <person name="Rogers J."/>
            <person name="Rogov P."/>
            <person name="Rutman M."/>
            <person name="Schupbach R."/>
            <person name="Seaman C."/>
            <person name="Settipalli S."/>
            <person name="Sharpe T."/>
            <person name="Sheridan J."/>
            <person name="Sherpa N."/>
            <person name="Shi J."/>
            <person name="Smirnov S."/>
            <person name="Smith C."/>
            <person name="Sougnez C."/>
            <person name="Spencer B."/>
            <person name="Stalker J."/>
            <person name="Stange-thomann N."/>
            <person name="Stavropoulos S."/>
            <person name="Stetson K."/>
            <person name="Stone C."/>
            <person name="Stone S."/>
            <person name="Stubbs M."/>
            <person name="Talamas J."/>
            <person name="Tchuinga P."/>
            <person name="Tenzing P."/>
            <person name="Tesfaye S."/>
            <person name="Theodore J."/>
            <person name="Thoulutsang Y."/>
            <person name="Topham K."/>
            <person name="Towey S."/>
            <person name="Tsamla T."/>
            <person name="Tsomo N."/>
            <person name="Vallee D."/>
            <person name="Vassiliev H."/>
            <person name="Venkataraman V."/>
            <person name="Vinson J."/>
            <person name="Vo A."/>
            <person name="Wade C."/>
            <person name="Wang S."/>
            <person name="Wangchuk T."/>
            <person name="Wangdi T."/>
            <person name="Whittaker C."/>
            <person name="Wilkinson J."/>
            <person name="Wu Y."/>
            <person name="Wyman D."/>
            <person name="Yadav S."/>
            <person name="Yang S."/>
            <person name="Yang X."/>
            <person name="Yeager S."/>
            <person name="Yee E."/>
            <person name="Young G."/>
            <person name="Zainoun J."/>
            <person name="Zembeck L."/>
            <person name="Zimmer A."/>
            <person name="Zody M."/>
            <person name="Lander E."/>
        </authorList>
    </citation>
    <scope>NUCLEOTIDE SEQUENCE [LARGE SCALE GENOMIC DNA]</scope>
</reference>
<dbReference type="Ensembl" id="ENSCSAVT00000006225.1">
    <property type="protein sequence ID" value="ENSCSAVP00000006147.1"/>
    <property type="gene ID" value="ENSCSAVG00000003670.1"/>
</dbReference>
<proteinExistence type="predicted"/>
<sequence length="246" mass="26761">MEQLTHPYTWTSTCTMTTRALMHYPPSVGSPNPTPGHISSPYPFTGGANRIHISTSTPVPALKAENETVNIDTPIITPSTTGADEDDDYNKPHFIYVSDDEDSVVNNSVHEEKPTDIDNQSSLLESEDVAATSRRSSSASSSTTSGEHSMVEAPVTNGEKREENEVEVPEVNEQTTEHQEDDVANGNDGVEVTTTIIRTIVVETNSPEKVELPSPKIEGENVVKISRDVHQEVVNNDVNSSSSDEE</sequence>
<accession>H2YLE5</accession>
<reference evidence="2" key="3">
    <citation type="submission" date="2025-09" db="UniProtKB">
        <authorList>
            <consortium name="Ensembl"/>
        </authorList>
    </citation>
    <scope>IDENTIFICATION</scope>
</reference>
<protein>
    <submittedName>
        <fullName evidence="2">Uncharacterized protein</fullName>
    </submittedName>
</protein>
<dbReference type="InParanoid" id="H2YLE5"/>
<feature type="region of interest" description="Disordered" evidence="1">
    <location>
        <begin position="111"/>
        <end position="187"/>
    </location>
</feature>
<organism evidence="2 3">
    <name type="scientific">Ciona savignyi</name>
    <name type="common">Pacific transparent sea squirt</name>
    <dbReference type="NCBI Taxonomy" id="51511"/>
    <lineage>
        <taxon>Eukaryota</taxon>
        <taxon>Metazoa</taxon>
        <taxon>Chordata</taxon>
        <taxon>Tunicata</taxon>
        <taxon>Ascidiacea</taxon>
        <taxon>Phlebobranchia</taxon>
        <taxon>Cionidae</taxon>
        <taxon>Ciona</taxon>
    </lineage>
</organism>
<feature type="compositionally biased region" description="Polar residues" evidence="1">
    <location>
        <begin position="73"/>
        <end position="82"/>
    </location>
</feature>
<evidence type="ECO:0000256" key="1">
    <source>
        <dbReference type="SAM" id="MobiDB-lite"/>
    </source>
</evidence>
<feature type="region of interest" description="Disordered" evidence="1">
    <location>
        <begin position="73"/>
        <end position="92"/>
    </location>
</feature>
<name>H2YLE5_CIOSA</name>
<dbReference type="OMA" id="LQMWLER"/>
<dbReference type="AlphaFoldDB" id="H2YLE5"/>
<feature type="compositionally biased region" description="Low complexity" evidence="1">
    <location>
        <begin position="130"/>
        <end position="145"/>
    </location>
</feature>
<evidence type="ECO:0000313" key="3">
    <source>
        <dbReference type="Proteomes" id="UP000007875"/>
    </source>
</evidence>
<reference evidence="2" key="2">
    <citation type="submission" date="2025-08" db="UniProtKB">
        <authorList>
            <consortium name="Ensembl"/>
        </authorList>
    </citation>
    <scope>IDENTIFICATION</scope>
</reference>
<dbReference type="Proteomes" id="UP000007875">
    <property type="component" value="Unassembled WGS sequence"/>
</dbReference>
<evidence type="ECO:0000313" key="2">
    <source>
        <dbReference type="Ensembl" id="ENSCSAVP00000006147.1"/>
    </source>
</evidence>
<dbReference type="GeneTree" id="ENSGT00660000097224"/>
<keyword evidence="3" id="KW-1185">Reference proteome</keyword>